<keyword evidence="3 5" id="KW-0479">Metal-binding</keyword>
<feature type="binding site" description="axial binding residue" evidence="5">
    <location>
        <position position="455"/>
    </location>
    <ligand>
        <name>heme</name>
        <dbReference type="ChEBI" id="CHEBI:30413"/>
    </ligand>
    <ligandPart>
        <name>Fe</name>
        <dbReference type="ChEBI" id="CHEBI:18248"/>
    </ligandPart>
</feature>
<organism evidence="8 9">
    <name type="scientific">Xylaria bambusicola</name>
    <dbReference type="NCBI Taxonomy" id="326684"/>
    <lineage>
        <taxon>Eukaryota</taxon>
        <taxon>Fungi</taxon>
        <taxon>Dikarya</taxon>
        <taxon>Ascomycota</taxon>
        <taxon>Pezizomycotina</taxon>
        <taxon>Sordariomycetes</taxon>
        <taxon>Xylariomycetidae</taxon>
        <taxon>Xylariales</taxon>
        <taxon>Xylariaceae</taxon>
        <taxon>Xylaria</taxon>
    </lineage>
</organism>
<keyword evidence="6" id="KW-0560">Oxidoreductase</keyword>
<feature type="transmembrane region" description="Helical" evidence="7">
    <location>
        <begin position="12"/>
        <end position="32"/>
    </location>
</feature>
<keyword evidence="6" id="KW-0503">Monooxygenase</keyword>
<dbReference type="Gene3D" id="1.10.630.10">
    <property type="entry name" value="Cytochrome P450"/>
    <property type="match status" value="1"/>
</dbReference>
<dbReference type="CDD" id="cd11061">
    <property type="entry name" value="CYP67-like"/>
    <property type="match status" value="1"/>
</dbReference>
<dbReference type="GO" id="GO:0004497">
    <property type="term" value="F:monooxygenase activity"/>
    <property type="evidence" value="ECO:0007669"/>
    <property type="project" value="UniProtKB-KW"/>
</dbReference>
<reference evidence="8 9" key="1">
    <citation type="submission" date="2023-10" db="EMBL/GenBank/DDBJ databases">
        <title>Draft genome sequence of Xylaria bambusicola isolate GMP-LS, the root and basal stem rot pathogen of sugarcane in Indonesia.</title>
        <authorList>
            <person name="Selvaraj P."/>
            <person name="Muralishankar V."/>
            <person name="Muruganantham S."/>
            <person name="Sp S."/>
            <person name="Haryani S."/>
            <person name="Lau K.J.X."/>
            <person name="Naqvi N.I."/>
        </authorList>
    </citation>
    <scope>NUCLEOTIDE SEQUENCE [LARGE SCALE GENOMIC DNA]</scope>
    <source>
        <strain evidence="8">GMP-LS</strain>
    </source>
</reference>
<dbReference type="GO" id="GO:0020037">
    <property type="term" value="F:heme binding"/>
    <property type="evidence" value="ECO:0007669"/>
    <property type="project" value="InterPro"/>
</dbReference>
<dbReference type="PANTHER" id="PTHR24305">
    <property type="entry name" value="CYTOCHROME P450"/>
    <property type="match status" value="1"/>
</dbReference>
<keyword evidence="7" id="KW-0472">Membrane</keyword>
<evidence type="ECO:0000256" key="2">
    <source>
        <dbReference type="ARBA" id="ARBA00022617"/>
    </source>
</evidence>
<dbReference type="PRINTS" id="PR00385">
    <property type="entry name" value="P450"/>
</dbReference>
<dbReference type="EMBL" id="JAWHQM010000042">
    <property type="protein sequence ID" value="KAK5634530.1"/>
    <property type="molecule type" value="Genomic_DNA"/>
</dbReference>
<dbReference type="InterPro" id="IPR050121">
    <property type="entry name" value="Cytochrome_P450_monoxygenase"/>
</dbReference>
<dbReference type="SUPFAM" id="SSF48264">
    <property type="entry name" value="Cytochrome P450"/>
    <property type="match status" value="1"/>
</dbReference>
<gene>
    <name evidence="8" type="ORF">RRF57_010243</name>
</gene>
<feature type="transmembrane region" description="Helical" evidence="7">
    <location>
        <begin position="227"/>
        <end position="248"/>
    </location>
</feature>
<sequence length="526" mass="59693">MDIAQFTMSPAAYVACLAVAYFVLLGTYRLLFHPLRRYPGPLFAKLSGLYGAFYAYRSDLHRQTFKDHARFGEPSLRKDTGNDRHICPVIRQGPNKLVFNSVRALHDIYLSDRVTKSRAYLISQRAPGVYGVFNAIDKQLHQTKRKLVGQVVNERSLRTLEPIIHRQIDIFLQQLSLPRDPGILNMTKILRHLTMDIMGHIAFSYPFNLQTDPTHKYIADTTNVNYLLNIAIQLPVLAAFRILTLSSLRALIRGRSYLNILETAIKHRFSQGCRGKHDLLYMTDTMRVSDDDETSLEEIRNEAVFFLGAGSDTLTATLSALFYYLSANEQCYQRLAKEIRSTFTNAGEIQSGPRLANCRYLRACIDEALRMCPPLPGTLWRESVIDTVSLPLIIEGHFIPAGTEIGVNTYALHHNAEYFPEPFMFKPERWLPGSTATSSATRAAFIPFSIGPRGCVGKAMAYLEASLVVAKTMWYYDFEQVSGPLDQHSYQMEQHHNVYPIKDKLVASHDGPYLCFHTLRKLTVPT</sequence>
<dbReference type="PRINTS" id="PR00463">
    <property type="entry name" value="EP450I"/>
</dbReference>
<dbReference type="PANTHER" id="PTHR24305:SF226">
    <property type="entry name" value="CYTOCHROME P450 MONOOXYGENASE"/>
    <property type="match status" value="1"/>
</dbReference>
<dbReference type="GO" id="GO:0005506">
    <property type="term" value="F:iron ion binding"/>
    <property type="evidence" value="ECO:0007669"/>
    <property type="project" value="InterPro"/>
</dbReference>
<evidence type="ECO:0000313" key="8">
    <source>
        <dbReference type="EMBL" id="KAK5634530.1"/>
    </source>
</evidence>
<comment type="cofactor">
    <cofactor evidence="1 5">
        <name>heme</name>
        <dbReference type="ChEBI" id="CHEBI:30413"/>
    </cofactor>
</comment>
<dbReference type="InterPro" id="IPR001128">
    <property type="entry name" value="Cyt_P450"/>
</dbReference>
<comment type="similarity">
    <text evidence="6">Belongs to the cytochrome P450 family.</text>
</comment>
<dbReference type="InterPro" id="IPR036396">
    <property type="entry name" value="Cyt_P450_sf"/>
</dbReference>
<dbReference type="AlphaFoldDB" id="A0AAN7UKY5"/>
<dbReference type="GO" id="GO:0016705">
    <property type="term" value="F:oxidoreductase activity, acting on paired donors, with incorporation or reduction of molecular oxygen"/>
    <property type="evidence" value="ECO:0007669"/>
    <property type="project" value="InterPro"/>
</dbReference>
<dbReference type="InterPro" id="IPR017972">
    <property type="entry name" value="Cyt_P450_CS"/>
</dbReference>
<keyword evidence="4 5" id="KW-0408">Iron</keyword>
<evidence type="ECO:0008006" key="10">
    <source>
        <dbReference type="Google" id="ProtNLM"/>
    </source>
</evidence>
<keyword evidence="9" id="KW-1185">Reference proteome</keyword>
<evidence type="ECO:0000313" key="9">
    <source>
        <dbReference type="Proteomes" id="UP001305414"/>
    </source>
</evidence>
<dbReference type="Proteomes" id="UP001305414">
    <property type="component" value="Unassembled WGS sequence"/>
</dbReference>
<protein>
    <recommendedName>
        <fullName evidence="10">Cytochrome P450</fullName>
    </recommendedName>
</protein>
<keyword evidence="2 5" id="KW-0349">Heme</keyword>
<evidence type="ECO:0000256" key="7">
    <source>
        <dbReference type="SAM" id="Phobius"/>
    </source>
</evidence>
<dbReference type="InterPro" id="IPR002401">
    <property type="entry name" value="Cyt_P450_E_grp-I"/>
</dbReference>
<keyword evidence="7" id="KW-1133">Transmembrane helix</keyword>
<name>A0AAN7UKY5_9PEZI</name>
<accession>A0AAN7UKY5</accession>
<dbReference type="PROSITE" id="PS00086">
    <property type="entry name" value="CYTOCHROME_P450"/>
    <property type="match status" value="1"/>
</dbReference>
<evidence type="ECO:0000256" key="5">
    <source>
        <dbReference type="PIRSR" id="PIRSR602401-1"/>
    </source>
</evidence>
<keyword evidence="7" id="KW-0812">Transmembrane</keyword>
<dbReference type="Pfam" id="PF00067">
    <property type="entry name" value="p450"/>
    <property type="match status" value="1"/>
</dbReference>
<evidence type="ECO:0000256" key="1">
    <source>
        <dbReference type="ARBA" id="ARBA00001971"/>
    </source>
</evidence>
<comment type="caution">
    <text evidence="8">The sequence shown here is derived from an EMBL/GenBank/DDBJ whole genome shotgun (WGS) entry which is preliminary data.</text>
</comment>
<evidence type="ECO:0000256" key="3">
    <source>
        <dbReference type="ARBA" id="ARBA00022723"/>
    </source>
</evidence>
<evidence type="ECO:0000256" key="4">
    <source>
        <dbReference type="ARBA" id="ARBA00023004"/>
    </source>
</evidence>
<evidence type="ECO:0000256" key="6">
    <source>
        <dbReference type="RuleBase" id="RU000461"/>
    </source>
</evidence>
<proteinExistence type="inferred from homology"/>